<gene>
    <name evidence="3" type="ORF">HXX76_015433</name>
</gene>
<dbReference type="AlphaFoldDB" id="A0A835VRX7"/>
<evidence type="ECO:0000313" key="3">
    <source>
        <dbReference type="EMBL" id="KAG2423284.1"/>
    </source>
</evidence>
<dbReference type="InterPro" id="IPR036020">
    <property type="entry name" value="WW_dom_sf"/>
</dbReference>
<proteinExistence type="predicted"/>
<reference evidence="3" key="1">
    <citation type="journal article" date="2020" name="bioRxiv">
        <title>Comparative genomics of Chlamydomonas.</title>
        <authorList>
            <person name="Craig R.J."/>
            <person name="Hasan A.R."/>
            <person name="Ness R.W."/>
            <person name="Keightley P.D."/>
        </authorList>
    </citation>
    <scope>NUCLEOTIDE SEQUENCE</scope>
    <source>
        <strain evidence="3">SAG 7.73</strain>
    </source>
</reference>
<dbReference type="PROSITE" id="PS50020">
    <property type="entry name" value="WW_DOMAIN_2"/>
    <property type="match status" value="1"/>
</dbReference>
<dbReference type="SUPFAM" id="SSF51045">
    <property type="entry name" value="WW domain"/>
    <property type="match status" value="1"/>
</dbReference>
<evidence type="ECO:0000313" key="4">
    <source>
        <dbReference type="Proteomes" id="UP000650467"/>
    </source>
</evidence>
<feature type="compositionally biased region" description="Low complexity" evidence="1">
    <location>
        <begin position="77"/>
        <end position="92"/>
    </location>
</feature>
<dbReference type="OrthoDB" id="547603at2759"/>
<dbReference type="Proteomes" id="UP000650467">
    <property type="component" value="Unassembled WGS sequence"/>
</dbReference>
<keyword evidence="4" id="KW-1185">Reference proteome</keyword>
<feature type="region of interest" description="Disordered" evidence="1">
    <location>
        <begin position="75"/>
        <end position="124"/>
    </location>
</feature>
<dbReference type="Gene3D" id="2.20.70.10">
    <property type="match status" value="1"/>
</dbReference>
<dbReference type="EMBL" id="JAEHOC010000082">
    <property type="protein sequence ID" value="KAG2423284.1"/>
    <property type="molecule type" value="Genomic_DNA"/>
</dbReference>
<sequence length="746" mass="77116">MKPGGPAGVVLPLATVLAKLGNDPQQLLGWEVRVGAPAGQHSGKSHTRSNGSPTVAQAAATRAPMPDLGVVVAVEQSPGSSGSGTAAAGRSSNTDARKSLYQHSSNSNAAKQLQQQTAAQPQQGQVVLRVVRRATLRACGGFEGDQVLLLPLEPGAGAARGDVAGRVLWLDAVPTGPLDDARRGLLLQLIRRELLELGRQGPGLEPGLELAAGTHGPSSEPDAPVPGRPAQTQQRPGCKQERQRQWKQEQELLAAIAMPSRQQLLAAGREELVEAIGAAGGFAEVALQLGLRCSRRPHGFWSGPGSWRRLAAELAGFVAAAWTELPAPDEPGRVYYYNQVSGRTTWRRPAAMAAASSWAAGGMEAAADGGGARGGGGGKGALEAETAADRVMPSRAVIMQANRRDLHGAIMLHGGYEAVAAALGRRVTWAVSRRLVGGPPEELRRELEAAAAELGLPAGVMPTARELQDLGRGALLTAVRQRGGFQVVARQLRFTPRGKRRPRGSWEDPKRLAAELAAFAAAAASPPSVSATEVGRSSSSQPLGPESQPSSGGQERGTVAERPPGQDEGGGQQRGRQPPPALLPFPTRSQLLAAGRQDLVAALQNHYHGPDRRALLAELGGLRLTSRRGTNRNALRLELVVAAIQAGHHTPAAIRGYLEAQAGVQVSLQYLGVYLRRHCAGAGAGAGAAGPTGAAAGAAGAGDGASGGADEGLEAGATALLVRLGYGRYGLAPDIDSLYDAGCKVE</sequence>
<name>A0A835VRX7_CHLIN</name>
<feature type="region of interest" description="Disordered" evidence="1">
    <location>
        <begin position="205"/>
        <end position="244"/>
    </location>
</feature>
<evidence type="ECO:0000259" key="2">
    <source>
        <dbReference type="PROSITE" id="PS50020"/>
    </source>
</evidence>
<dbReference type="CDD" id="cd00201">
    <property type="entry name" value="WW"/>
    <property type="match status" value="1"/>
</dbReference>
<feature type="region of interest" description="Disordered" evidence="1">
    <location>
        <begin position="38"/>
        <end position="59"/>
    </location>
</feature>
<protein>
    <recommendedName>
        <fullName evidence="2">WW domain-containing protein</fullName>
    </recommendedName>
</protein>
<accession>A0A835VRX7</accession>
<dbReference type="InterPro" id="IPR001202">
    <property type="entry name" value="WW_dom"/>
</dbReference>
<feature type="domain" description="WW" evidence="2">
    <location>
        <begin position="316"/>
        <end position="351"/>
    </location>
</feature>
<feature type="region of interest" description="Disordered" evidence="1">
    <location>
        <begin position="524"/>
        <end position="585"/>
    </location>
</feature>
<comment type="caution">
    <text evidence="3">The sequence shown here is derived from an EMBL/GenBank/DDBJ whole genome shotgun (WGS) entry which is preliminary data.</text>
</comment>
<feature type="compositionally biased region" description="Low complexity" evidence="1">
    <location>
        <begin position="109"/>
        <end position="124"/>
    </location>
</feature>
<evidence type="ECO:0000256" key="1">
    <source>
        <dbReference type="SAM" id="MobiDB-lite"/>
    </source>
</evidence>
<feature type="compositionally biased region" description="Polar residues" evidence="1">
    <location>
        <begin position="527"/>
        <end position="553"/>
    </location>
</feature>
<organism evidence="3 4">
    <name type="scientific">Chlamydomonas incerta</name>
    <dbReference type="NCBI Taxonomy" id="51695"/>
    <lineage>
        <taxon>Eukaryota</taxon>
        <taxon>Viridiplantae</taxon>
        <taxon>Chlorophyta</taxon>
        <taxon>core chlorophytes</taxon>
        <taxon>Chlorophyceae</taxon>
        <taxon>CS clade</taxon>
        <taxon>Chlamydomonadales</taxon>
        <taxon>Chlamydomonadaceae</taxon>
        <taxon>Chlamydomonas</taxon>
    </lineage>
</organism>